<keyword evidence="3" id="KW-0689">Ribosomal protein</keyword>
<evidence type="ECO:0000256" key="1">
    <source>
        <dbReference type="ARBA" id="ARBA00004173"/>
    </source>
</evidence>
<dbReference type="GO" id="GO:0005840">
    <property type="term" value="C:ribosome"/>
    <property type="evidence" value="ECO:0007669"/>
    <property type="project" value="UniProtKB-KW"/>
</dbReference>
<dbReference type="PANTHER" id="PTHR13274">
    <property type="entry name" value="MITOCHONDRIAL RIBOSOMAL PROTEIN S25"/>
    <property type="match status" value="1"/>
</dbReference>
<dbReference type="Proteomes" id="UP001374579">
    <property type="component" value="Unassembled WGS sequence"/>
</dbReference>
<dbReference type="InterPro" id="IPR040049">
    <property type="entry name" value="Ribosomal_mS25/mL61"/>
</dbReference>
<sequence>MPFMKGRAPVRYTLRFLEAGRLVLKDNVSIFALNYNTGQRPSKGAYHFAFWHLPQLQYKNPGVQFLVFKNMTPSPHLKVYFENGKTLLSQLDSQPKDDILQHVKDVFCKSESQLLEETLAREKKSNPANFGHGCLRECMCEIPGQVPCTLWVVPPKELRGKHYLYGKDVEEES</sequence>
<evidence type="ECO:0000256" key="7">
    <source>
        <dbReference type="ARBA" id="ARBA00035369"/>
    </source>
</evidence>
<evidence type="ECO:0000313" key="9">
    <source>
        <dbReference type="EMBL" id="KAK7102505.1"/>
    </source>
</evidence>
<evidence type="ECO:0000313" key="10">
    <source>
        <dbReference type="Proteomes" id="UP001374579"/>
    </source>
</evidence>
<organism evidence="9 10">
    <name type="scientific">Littorina saxatilis</name>
    <dbReference type="NCBI Taxonomy" id="31220"/>
    <lineage>
        <taxon>Eukaryota</taxon>
        <taxon>Metazoa</taxon>
        <taxon>Spiralia</taxon>
        <taxon>Lophotrochozoa</taxon>
        <taxon>Mollusca</taxon>
        <taxon>Gastropoda</taxon>
        <taxon>Caenogastropoda</taxon>
        <taxon>Littorinimorpha</taxon>
        <taxon>Littorinoidea</taxon>
        <taxon>Littorinidae</taxon>
        <taxon>Littorina</taxon>
    </lineage>
</organism>
<feature type="domain" description="Ribosomal protein/NADH dehydrogenase" evidence="8">
    <location>
        <begin position="36"/>
        <end position="110"/>
    </location>
</feature>
<proteinExistence type="inferred from homology"/>
<dbReference type="InterPro" id="IPR007741">
    <property type="entry name" value="Ribosomal_mL43/mS25/NADH_DH"/>
</dbReference>
<dbReference type="SMART" id="SM00916">
    <property type="entry name" value="L51_S25_CI-B8"/>
    <property type="match status" value="1"/>
</dbReference>
<keyword evidence="10" id="KW-1185">Reference proteome</keyword>
<accession>A0AAN9BFM8</accession>
<comment type="similarity">
    <text evidence="2">Belongs to the mitochondrion-specific ribosomal protein mS25 family.</text>
</comment>
<dbReference type="GO" id="GO:1990904">
    <property type="term" value="C:ribonucleoprotein complex"/>
    <property type="evidence" value="ECO:0007669"/>
    <property type="project" value="UniProtKB-KW"/>
</dbReference>
<keyword evidence="5" id="KW-0687">Ribonucleoprotein</keyword>
<dbReference type="EMBL" id="JBAMIC010000010">
    <property type="protein sequence ID" value="KAK7102505.1"/>
    <property type="molecule type" value="Genomic_DNA"/>
</dbReference>
<evidence type="ECO:0000259" key="8">
    <source>
        <dbReference type="SMART" id="SM00916"/>
    </source>
</evidence>
<dbReference type="PANTHER" id="PTHR13274:SF2">
    <property type="entry name" value="SMALL RIBOSOMAL SUBUNIT PROTEIN MS25"/>
    <property type="match status" value="1"/>
</dbReference>
<evidence type="ECO:0000256" key="5">
    <source>
        <dbReference type="ARBA" id="ARBA00023274"/>
    </source>
</evidence>
<evidence type="ECO:0000256" key="2">
    <source>
        <dbReference type="ARBA" id="ARBA00008046"/>
    </source>
</evidence>
<comment type="subcellular location">
    <subcellularLocation>
        <location evidence="1">Mitochondrion</location>
    </subcellularLocation>
</comment>
<dbReference type="Gene3D" id="3.40.30.10">
    <property type="entry name" value="Glutaredoxin"/>
    <property type="match status" value="1"/>
</dbReference>
<keyword evidence="4" id="KW-0496">Mitochondrion</keyword>
<evidence type="ECO:0000256" key="4">
    <source>
        <dbReference type="ARBA" id="ARBA00023128"/>
    </source>
</evidence>
<dbReference type="SUPFAM" id="SSF52833">
    <property type="entry name" value="Thioredoxin-like"/>
    <property type="match status" value="1"/>
</dbReference>
<reference evidence="9 10" key="1">
    <citation type="submission" date="2024-02" db="EMBL/GenBank/DDBJ databases">
        <title>Chromosome-scale genome assembly of the rough periwinkle Littorina saxatilis.</title>
        <authorList>
            <person name="De Jode A."/>
            <person name="Faria R."/>
            <person name="Formenti G."/>
            <person name="Sims Y."/>
            <person name="Smith T.P."/>
            <person name="Tracey A."/>
            <person name="Wood J.M.D."/>
            <person name="Zagrodzka Z.B."/>
            <person name="Johannesson K."/>
            <person name="Butlin R.K."/>
            <person name="Leder E.H."/>
        </authorList>
    </citation>
    <scope>NUCLEOTIDE SEQUENCE [LARGE SCALE GENOMIC DNA]</scope>
    <source>
        <strain evidence="9">Snail1</strain>
        <tissue evidence="9">Muscle</tissue>
    </source>
</reference>
<dbReference type="GO" id="GO:0003735">
    <property type="term" value="F:structural constituent of ribosome"/>
    <property type="evidence" value="ECO:0007669"/>
    <property type="project" value="InterPro"/>
</dbReference>
<dbReference type="GO" id="GO:0005739">
    <property type="term" value="C:mitochondrion"/>
    <property type="evidence" value="ECO:0007669"/>
    <property type="project" value="UniProtKB-SubCell"/>
</dbReference>
<name>A0AAN9BFM8_9CAEN</name>
<dbReference type="InterPro" id="IPR036249">
    <property type="entry name" value="Thioredoxin-like_sf"/>
</dbReference>
<gene>
    <name evidence="9" type="ORF">V1264_020713</name>
</gene>
<comment type="caution">
    <text evidence="9">The sequence shown here is derived from an EMBL/GenBank/DDBJ whole genome shotgun (WGS) entry which is preliminary data.</text>
</comment>
<dbReference type="AlphaFoldDB" id="A0AAN9BFM8"/>
<evidence type="ECO:0000256" key="6">
    <source>
        <dbReference type="ARBA" id="ARBA00035139"/>
    </source>
</evidence>
<dbReference type="Pfam" id="PF05047">
    <property type="entry name" value="L51_S25_CI-B8"/>
    <property type="match status" value="1"/>
</dbReference>
<evidence type="ECO:0000256" key="3">
    <source>
        <dbReference type="ARBA" id="ARBA00022980"/>
    </source>
</evidence>
<protein>
    <recommendedName>
        <fullName evidence="6">Small ribosomal subunit protein mS25</fullName>
    </recommendedName>
    <alternativeName>
        <fullName evidence="7">28S ribosomal protein S25, mitochondrial</fullName>
    </alternativeName>
</protein>